<dbReference type="GO" id="GO:0004130">
    <property type="term" value="F:cytochrome-c peroxidase activity"/>
    <property type="evidence" value="ECO:0007669"/>
    <property type="project" value="TreeGrafter"/>
</dbReference>
<evidence type="ECO:0000313" key="1">
    <source>
        <dbReference type="EMBL" id="XDO98151.1"/>
    </source>
</evidence>
<dbReference type="InterPro" id="IPR051395">
    <property type="entry name" value="Cytochrome_c_Peroxidase/MauG"/>
</dbReference>
<reference evidence="1" key="1">
    <citation type="submission" date="2024-06" db="EMBL/GenBank/DDBJ databases">
        <title>Caulobacter inopinatus, sp. nov.</title>
        <authorList>
            <person name="Donachie S.P."/>
        </authorList>
    </citation>
    <scope>NUCLEOTIDE SEQUENCE</scope>
    <source>
        <strain evidence="1">73W</strain>
    </source>
</reference>
<accession>A0AB39KY74</accession>
<dbReference type="EMBL" id="CP158375">
    <property type="protein sequence ID" value="XDO98151.1"/>
    <property type="molecule type" value="Genomic_DNA"/>
</dbReference>
<evidence type="ECO:0008006" key="2">
    <source>
        <dbReference type="Google" id="ProtNLM"/>
    </source>
</evidence>
<proteinExistence type="predicted"/>
<sequence length="531" mass="56730">MLGLGLGASAVDRSKAPGVVGDVAGQVPAQQQQAQTAPVAASAAGAATRDWASPGAGGVLPASADYPNETGRLGVLNLDGPIRTKGHPFFTPLGANGRACVTCHQPGDAMSVSVSTIKERWAATGGKDPLFAAVDGSNCPSLPQGDPRSHSLLLEKGLFRIFLPFPPRAADGSVLKPEFSIEVVRDPTGCNTDPVFGLKSDNPMVSVFRRPRPLANVKYLLELPHGVPPNDKFFFNDKTLLPRDPETGGFVSMQLLSDGRQPTLRTQAVEAAVNHLQKVGAPSRAELDKIIAFEKQIYVAQVQDIDGGALTGDGAPPGLGPRALADGAPAHLANNAVNRIFGSFKPWLDEAALPGANKAEQARRDFRASAARGADIFWRRRFIIKDVGQYNSKGLSNPFKRSCGSGCHNTLLAGMDLAPGFMDLGLNTHPTNDRPDLPLFKVTCKASAPPQAYLGRTIYTYDPGRALITGKCVDVGSTMTQQMRGLAARAPYFTNGSAANLRELVDYYDRRFNIGYSERDKQDLVNFMRTL</sequence>
<dbReference type="AlphaFoldDB" id="A0AB39KY74"/>
<dbReference type="InterPro" id="IPR036909">
    <property type="entry name" value="Cyt_c-like_dom_sf"/>
</dbReference>
<gene>
    <name evidence="1" type="ORF">ABOZ73_06975</name>
</gene>
<dbReference type="Gene3D" id="1.10.760.10">
    <property type="entry name" value="Cytochrome c-like domain"/>
    <property type="match status" value="1"/>
</dbReference>
<dbReference type="RefSeq" id="WP_369061846.1">
    <property type="nucleotide sequence ID" value="NZ_CP158375.1"/>
</dbReference>
<name>A0AB39KY74_9CAUL</name>
<protein>
    <recommendedName>
        <fullName evidence="2">Cytochrome c domain-containing protein</fullName>
    </recommendedName>
</protein>
<dbReference type="SUPFAM" id="SSF46626">
    <property type="entry name" value="Cytochrome c"/>
    <property type="match status" value="1"/>
</dbReference>
<dbReference type="PANTHER" id="PTHR30600">
    <property type="entry name" value="CYTOCHROME C PEROXIDASE-RELATED"/>
    <property type="match status" value="1"/>
</dbReference>
<dbReference type="GO" id="GO:0020037">
    <property type="term" value="F:heme binding"/>
    <property type="evidence" value="ECO:0007669"/>
    <property type="project" value="InterPro"/>
</dbReference>
<dbReference type="GO" id="GO:0009055">
    <property type="term" value="F:electron transfer activity"/>
    <property type="evidence" value="ECO:0007669"/>
    <property type="project" value="InterPro"/>
</dbReference>
<organism evidence="1">
    <name type="scientific">Caulobacter sp. 73W</name>
    <dbReference type="NCBI Taxonomy" id="3161137"/>
    <lineage>
        <taxon>Bacteria</taxon>
        <taxon>Pseudomonadati</taxon>
        <taxon>Pseudomonadota</taxon>
        <taxon>Alphaproteobacteria</taxon>
        <taxon>Caulobacterales</taxon>
        <taxon>Caulobacteraceae</taxon>
        <taxon>Caulobacter</taxon>
    </lineage>
</organism>